<dbReference type="InterPro" id="IPR036388">
    <property type="entry name" value="WH-like_DNA-bd_sf"/>
</dbReference>
<dbReference type="SUPFAM" id="SSF46894">
    <property type="entry name" value="C-terminal effector domain of the bipartite response regulators"/>
    <property type="match status" value="1"/>
</dbReference>
<comment type="caution">
    <text evidence="4">The sequence shown here is derived from an EMBL/GenBank/DDBJ whole genome shotgun (WGS) entry which is preliminary data.</text>
</comment>
<evidence type="ECO:0000256" key="2">
    <source>
        <dbReference type="PROSITE-ProRule" id="PRU01091"/>
    </source>
</evidence>
<dbReference type="EMBL" id="BSST01000001">
    <property type="protein sequence ID" value="GLX78596.1"/>
    <property type="molecule type" value="Genomic_DNA"/>
</dbReference>
<evidence type="ECO:0000313" key="5">
    <source>
        <dbReference type="Proteomes" id="UP001157186"/>
    </source>
</evidence>
<dbReference type="Gene3D" id="1.10.10.10">
    <property type="entry name" value="Winged helix-like DNA-binding domain superfamily/Winged helix DNA-binding domain"/>
    <property type="match status" value="1"/>
</dbReference>
<sequence>MRCNIAEAKVKVLVAGNAELFIDARQLLVHQSEVALTGLEYNLLLLLLTDTPALVMHEKIAQQVFSLPFKDCQACISTHISHLRTKLALAQSGLVIKSIRGQGYYVSLQTIAKCCDNTASCSAM</sequence>
<accession>A0ABQ6GRP4</accession>
<organism evidence="4 5">
    <name type="scientific">Thalassotalea insulae</name>
    <dbReference type="NCBI Taxonomy" id="2056778"/>
    <lineage>
        <taxon>Bacteria</taxon>
        <taxon>Pseudomonadati</taxon>
        <taxon>Pseudomonadota</taxon>
        <taxon>Gammaproteobacteria</taxon>
        <taxon>Alteromonadales</taxon>
        <taxon>Colwelliaceae</taxon>
        <taxon>Thalassotalea</taxon>
    </lineage>
</organism>
<name>A0ABQ6GRP4_9GAMM</name>
<evidence type="ECO:0000259" key="3">
    <source>
        <dbReference type="PROSITE" id="PS51755"/>
    </source>
</evidence>
<feature type="domain" description="OmpR/PhoB-type" evidence="3">
    <location>
        <begin position="10"/>
        <end position="108"/>
    </location>
</feature>
<dbReference type="PROSITE" id="PS51755">
    <property type="entry name" value="OMPR_PHOB"/>
    <property type="match status" value="1"/>
</dbReference>
<gene>
    <name evidence="4" type="ORF">tinsulaeT_19360</name>
</gene>
<dbReference type="Proteomes" id="UP001157186">
    <property type="component" value="Unassembled WGS sequence"/>
</dbReference>
<dbReference type="SMART" id="SM00862">
    <property type="entry name" value="Trans_reg_C"/>
    <property type="match status" value="1"/>
</dbReference>
<protein>
    <recommendedName>
        <fullName evidence="3">OmpR/PhoB-type domain-containing protein</fullName>
    </recommendedName>
</protein>
<reference evidence="4 5" key="1">
    <citation type="submission" date="2023-03" db="EMBL/GenBank/DDBJ databases">
        <title>Draft genome sequence of Thalassotalea insulae KCTC 62186T.</title>
        <authorList>
            <person name="Sawabe T."/>
        </authorList>
    </citation>
    <scope>NUCLEOTIDE SEQUENCE [LARGE SCALE GENOMIC DNA]</scope>
    <source>
        <strain evidence="4 5">KCTC 62186</strain>
    </source>
</reference>
<feature type="DNA-binding region" description="OmpR/PhoB-type" evidence="2">
    <location>
        <begin position="10"/>
        <end position="108"/>
    </location>
</feature>
<evidence type="ECO:0000256" key="1">
    <source>
        <dbReference type="ARBA" id="ARBA00023125"/>
    </source>
</evidence>
<keyword evidence="5" id="KW-1185">Reference proteome</keyword>
<dbReference type="InterPro" id="IPR001867">
    <property type="entry name" value="OmpR/PhoB-type_DNA-bd"/>
</dbReference>
<keyword evidence="1 2" id="KW-0238">DNA-binding</keyword>
<dbReference type="Pfam" id="PF00486">
    <property type="entry name" value="Trans_reg_C"/>
    <property type="match status" value="1"/>
</dbReference>
<evidence type="ECO:0000313" key="4">
    <source>
        <dbReference type="EMBL" id="GLX78596.1"/>
    </source>
</evidence>
<dbReference type="RefSeq" id="WP_284246600.1">
    <property type="nucleotide sequence ID" value="NZ_BSST01000001.1"/>
</dbReference>
<dbReference type="InterPro" id="IPR016032">
    <property type="entry name" value="Sig_transdc_resp-reg_C-effctor"/>
</dbReference>
<proteinExistence type="predicted"/>